<evidence type="ECO:0000256" key="8">
    <source>
        <dbReference type="ARBA" id="ARBA00023128"/>
    </source>
</evidence>
<protein>
    <recommendedName>
        <fullName evidence="15">Sulfide:quinone oxidoreductase, mitochondrial</fullName>
        <ecNumber evidence="14">1.8.5.8</ecNumber>
    </recommendedName>
    <alternativeName>
        <fullName evidence="16">Sulfide quinone oxidoreductase</fullName>
    </alternativeName>
</protein>
<dbReference type="GO" id="GO:0071949">
    <property type="term" value="F:FAD binding"/>
    <property type="evidence" value="ECO:0007669"/>
    <property type="project" value="TreeGrafter"/>
</dbReference>
<dbReference type="Pfam" id="PF07992">
    <property type="entry name" value="Pyr_redox_2"/>
    <property type="match status" value="1"/>
</dbReference>
<dbReference type="EMBL" id="CAXLJL010000390">
    <property type="protein sequence ID" value="CAL5137389.1"/>
    <property type="molecule type" value="Genomic_DNA"/>
</dbReference>
<dbReference type="FunFam" id="3.50.50.60:FF:000034">
    <property type="entry name" value="sulfide:quinone oxidoreductase, mitochondrial"/>
    <property type="match status" value="1"/>
</dbReference>
<evidence type="ECO:0000256" key="7">
    <source>
        <dbReference type="ARBA" id="ARBA00023002"/>
    </source>
</evidence>
<comment type="catalytic activity">
    <reaction evidence="10">
        <text>ubiquinone-10 + hydrogen sulfide + glutathione + H(+) = S-sulfanylglutathione + ubiquinol-10</text>
        <dbReference type="Rhea" id="RHEA:62608"/>
        <dbReference type="ChEBI" id="CHEBI:15378"/>
        <dbReference type="ChEBI" id="CHEBI:29919"/>
        <dbReference type="ChEBI" id="CHEBI:46245"/>
        <dbReference type="ChEBI" id="CHEBI:57925"/>
        <dbReference type="ChEBI" id="CHEBI:58905"/>
        <dbReference type="ChEBI" id="CHEBI:64183"/>
    </reaction>
    <physiologicalReaction direction="left-to-right" evidence="10">
        <dbReference type="Rhea" id="RHEA:62609"/>
    </physiologicalReaction>
</comment>
<dbReference type="InterPro" id="IPR015904">
    <property type="entry name" value="Sulphide_quinone_reductase"/>
</dbReference>
<proteinExistence type="inferred from homology"/>
<dbReference type="SUPFAM" id="SSF51905">
    <property type="entry name" value="FAD/NAD(P)-binding domain"/>
    <property type="match status" value="2"/>
</dbReference>
<dbReference type="InterPro" id="IPR036188">
    <property type="entry name" value="FAD/NAD-bd_sf"/>
</dbReference>
<comment type="catalytic activity">
    <reaction evidence="9">
        <text>ubiquinone-10 + hydrogen sulfide + sulfite + 2 H(+) = ubiquinol-10 + thiosulfate</text>
        <dbReference type="Rhea" id="RHEA:38359"/>
        <dbReference type="ChEBI" id="CHEBI:15378"/>
        <dbReference type="ChEBI" id="CHEBI:17359"/>
        <dbReference type="ChEBI" id="CHEBI:29919"/>
        <dbReference type="ChEBI" id="CHEBI:33542"/>
        <dbReference type="ChEBI" id="CHEBI:46245"/>
        <dbReference type="ChEBI" id="CHEBI:64183"/>
    </reaction>
    <physiologicalReaction direction="left-to-right" evidence="9">
        <dbReference type="Rhea" id="RHEA:38360"/>
    </physiologicalReaction>
</comment>
<comment type="function">
    <text evidence="12">Catalyzes the oxidation of hydrogen sulfide with the help of a quinone, such as ubiquinone-10, giving rise to thiosulfate and ultimately to sulfane (molecular sulfur) atoms. Requires an additional electron acceptor; can use sulfite, sulfide or cyanide (in vitro). It is believed the in vivo electron acceptor is glutathione.</text>
</comment>
<dbReference type="InterPro" id="IPR023753">
    <property type="entry name" value="FAD/NAD-binding_dom"/>
</dbReference>
<evidence type="ECO:0000313" key="19">
    <source>
        <dbReference type="Proteomes" id="UP001497525"/>
    </source>
</evidence>
<keyword evidence="5" id="KW-0274">FAD</keyword>
<dbReference type="Proteomes" id="UP001497525">
    <property type="component" value="Unassembled WGS sequence"/>
</dbReference>
<keyword evidence="7" id="KW-0560">Oxidoreductase</keyword>
<keyword evidence="6" id="KW-0809">Transit peptide</keyword>
<reference evidence="18" key="1">
    <citation type="submission" date="2024-06" db="EMBL/GenBank/DDBJ databases">
        <authorList>
            <person name="Liu X."/>
            <person name="Lenzi L."/>
            <person name="Haldenby T S."/>
            <person name="Uol C."/>
        </authorList>
    </citation>
    <scope>NUCLEOTIDE SEQUENCE</scope>
</reference>
<dbReference type="GO" id="GO:0070221">
    <property type="term" value="P:sulfide oxidation, using sulfide:quinone oxidoreductase"/>
    <property type="evidence" value="ECO:0007669"/>
    <property type="project" value="TreeGrafter"/>
</dbReference>
<evidence type="ECO:0000256" key="11">
    <source>
        <dbReference type="ARBA" id="ARBA00052986"/>
    </source>
</evidence>
<dbReference type="EC" id="1.8.5.8" evidence="14"/>
<keyword evidence="4" id="KW-0874">Quinone</keyword>
<evidence type="ECO:0000259" key="17">
    <source>
        <dbReference type="Pfam" id="PF07992"/>
    </source>
</evidence>
<evidence type="ECO:0000256" key="2">
    <source>
        <dbReference type="ARBA" id="ARBA00004173"/>
    </source>
</evidence>
<gene>
    <name evidence="18" type="ORF">CDAUBV1_LOCUS11703</name>
</gene>
<dbReference type="GO" id="GO:0048038">
    <property type="term" value="F:quinone binding"/>
    <property type="evidence" value="ECO:0007669"/>
    <property type="project" value="UniProtKB-KW"/>
</dbReference>
<evidence type="ECO:0000313" key="18">
    <source>
        <dbReference type="EMBL" id="CAL5137389.1"/>
    </source>
</evidence>
<comment type="cofactor">
    <cofactor evidence="1">
        <name>FAD</name>
        <dbReference type="ChEBI" id="CHEBI:57692"/>
    </cofactor>
</comment>
<evidence type="ECO:0000256" key="1">
    <source>
        <dbReference type="ARBA" id="ARBA00001974"/>
    </source>
</evidence>
<evidence type="ECO:0000256" key="13">
    <source>
        <dbReference type="ARBA" id="ARBA00060891"/>
    </source>
</evidence>
<evidence type="ECO:0000256" key="16">
    <source>
        <dbReference type="ARBA" id="ARBA00082958"/>
    </source>
</evidence>
<evidence type="ECO:0000256" key="14">
    <source>
        <dbReference type="ARBA" id="ARBA00066447"/>
    </source>
</evidence>
<evidence type="ECO:0000256" key="12">
    <source>
        <dbReference type="ARBA" id="ARBA00059167"/>
    </source>
</evidence>
<comment type="similarity">
    <text evidence="13">Belongs to the SQRD family.</text>
</comment>
<organism evidence="18 19">
    <name type="scientific">Calicophoron daubneyi</name>
    <name type="common">Rumen fluke</name>
    <name type="synonym">Paramphistomum daubneyi</name>
    <dbReference type="NCBI Taxonomy" id="300641"/>
    <lineage>
        <taxon>Eukaryota</taxon>
        <taxon>Metazoa</taxon>
        <taxon>Spiralia</taxon>
        <taxon>Lophotrochozoa</taxon>
        <taxon>Platyhelminthes</taxon>
        <taxon>Trematoda</taxon>
        <taxon>Digenea</taxon>
        <taxon>Plagiorchiida</taxon>
        <taxon>Pronocephalata</taxon>
        <taxon>Paramphistomoidea</taxon>
        <taxon>Paramphistomidae</taxon>
        <taxon>Calicophoron</taxon>
    </lineage>
</organism>
<keyword evidence="3" id="KW-0285">Flavoprotein</keyword>
<evidence type="ECO:0000256" key="3">
    <source>
        <dbReference type="ARBA" id="ARBA00022630"/>
    </source>
</evidence>
<comment type="caution">
    <text evidence="18">The sequence shown here is derived from an EMBL/GenBank/DDBJ whole genome shotgun (WGS) entry which is preliminary data.</text>
</comment>
<feature type="domain" description="FAD/NAD(P)-binding" evidence="17">
    <location>
        <begin position="74"/>
        <end position="203"/>
    </location>
</feature>
<dbReference type="GO" id="GO:0005739">
    <property type="term" value="C:mitochondrion"/>
    <property type="evidence" value="ECO:0007669"/>
    <property type="project" value="UniProtKB-SubCell"/>
</dbReference>
<evidence type="ECO:0000256" key="9">
    <source>
        <dbReference type="ARBA" id="ARBA00051038"/>
    </source>
</evidence>
<dbReference type="GO" id="GO:0070224">
    <property type="term" value="F:sulfide:quinone oxidoreductase activity"/>
    <property type="evidence" value="ECO:0007669"/>
    <property type="project" value="TreeGrafter"/>
</dbReference>
<evidence type="ECO:0000256" key="6">
    <source>
        <dbReference type="ARBA" id="ARBA00022946"/>
    </source>
</evidence>
<comment type="catalytic activity">
    <reaction evidence="11">
        <text>a quinone + hydrogen sulfide + glutathione + H(+) = S-sulfanylglutathione + a quinol</text>
        <dbReference type="Rhea" id="RHEA:55156"/>
        <dbReference type="ChEBI" id="CHEBI:15378"/>
        <dbReference type="ChEBI" id="CHEBI:24646"/>
        <dbReference type="ChEBI" id="CHEBI:29919"/>
        <dbReference type="ChEBI" id="CHEBI:57925"/>
        <dbReference type="ChEBI" id="CHEBI:58905"/>
        <dbReference type="ChEBI" id="CHEBI:132124"/>
        <dbReference type="EC" id="1.8.5.8"/>
    </reaction>
    <physiologicalReaction direction="left-to-right" evidence="11">
        <dbReference type="Rhea" id="RHEA:55157"/>
    </physiologicalReaction>
</comment>
<accession>A0AAV2TM65</accession>
<name>A0AAV2TM65_CALDB</name>
<sequence>MQFVIRQLQRAEFRDDCIRQMRLIKLDKMCHCSVVLALIFNMEILSRIPAASAALRISCRAFSTTSPVLVDHHKILILGGGCGGASTAGHLTQKFSPYDIAVVEPSNVHYYQPVWTLVGAGIRTMNQSCKHLYDILPPKVTHHHDSVIKIEPNANHVFLDSGKELTYEYLILALGITLRYDLIPGATEALEDDPRVCSNYHEIYVQKTFKAETAFKGGNVIFNYPPGPVRCAGAPQKAMYLFEDYLERHNKRDLARIDYFTSLPQIFAEDRYVPDLERICRQRNIRYHLSQNLIKVDHKESTVTFENTIEKTRTTMHYDFLHICPPMTIPEVLKDTPGLTNPEMFDFVDVDQYTLRHKKYGNIFAIGDCAALPTAKTAAAVCCQASTLTDNLCDVANGGKGDVSKYDGYTACAIVTGVGRGVMPEFGYENIVLETFPFSQGKERYLFWFIKTRVLAQLYWLCTSRGLWSGPKYIRKILHLGFSN</sequence>
<dbReference type="Gene3D" id="3.50.50.100">
    <property type="match status" value="1"/>
</dbReference>
<evidence type="ECO:0000256" key="10">
    <source>
        <dbReference type="ARBA" id="ARBA00052810"/>
    </source>
</evidence>
<evidence type="ECO:0000256" key="5">
    <source>
        <dbReference type="ARBA" id="ARBA00022827"/>
    </source>
</evidence>
<comment type="subcellular location">
    <subcellularLocation>
        <location evidence="2">Mitochondrion</location>
    </subcellularLocation>
</comment>
<keyword evidence="8" id="KW-0496">Mitochondrion</keyword>
<evidence type="ECO:0000256" key="15">
    <source>
        <dbReference type="ARBA" id="ARBA00070160"/>
    </source>
</evidence>
<dbReference type="GO" id="GO:0106436">
    <property type="term" value="F:glutathione-dependent sulfide quinone oxidoreductase activity"/>
    <property type="evidence" value="ECO:0007669"/>
    <property type="project" value="UniProtKB-EC"/>
</dbReference>
<dbReference type="AlphaFoldDB" id="A0AAV2TM65"/>
<evidence type="ECO:0000256" key="4">
    <source>
        <dbReference type="ARBA" id="ARBA00022719"/>
    </source>
</evidence>
<dbReference type="PANTHER" id="PTHR10632:SF2">
    <property type="entry name" value="SULFIDE:QUINONE OXIDOREDUCTASE, MITOCHONDRIAL"/>
    <property type="match status" value="1"/>
</dbReference>
<dbReference type="PANTHER" id="PTHR10632">
    <property type="entry name" value="SULFIDE:QUINONE OXIDOREDUCTASE"/>
    <property type="match status" value="1"/>
</dbReference>